<evidence type="ECO:0000313" key="2">
    <source>
        <dbReference type="EMBL" id="MUI12048.1"/>
    </source>
</evidence>
<sequence length="181" mass="19922">MKPMQIDFAPATWRRALYRLHPALLAAGIAGLALCAGGLWFATQMAEQRAAREQQIERIRASQAALSKRPARIAEVAIPEAQASAVNAAILRLNVPWRQLEDAIGAATPANIALLALDPDPKKQLLKITAEARNSDDMVGYVQVLKQQEFFTGAALVRHEIGEQDPNHAIRFQVEAQWRAQ</sequence>
<dbReference type="Proteomes" id="UP000431684">
    <property type="component" value="Unassembled WGS sequence"/>
</dbReference>
<dbReference type="AlphaFoldDB" id="A0A6I3XH93"/>
<evidence type="ECO:0000313" key="3">
    <source>
        <dbReference type="Proteomes" id="UP000431684"/>
    </source>
</evidence>
<keyword evidence="1" id="KW-0812">Transmembrane</keyword>
<proteinExistence type="predicted"/>
<keyword evidence="1" id="KW-1133">Transmembrane helix</keyword>
<protein>
    <recommendedName>
        <fullName evidence="4">Fimbrial assembly protein</fullName>
    </recommendedName>
</protein>
<reference evidence="2 3" key="1">
    <citation type="submission" date="2019-11" db="EMBL/GenBank/DDBJ databases">
        <title>Draft Genome Sequences of Six Type Strains of the Genus Massilia.</title>
        <authorList>
            <person name="Miess H."/>
            <person name="Frediansyah A."/>
            <person name="Goeker M."/>
            <person name="Gross H."/>
        </authorList>
    </citation>
    <scope>NUCLEOTIDE SEQUENCE [LARGE SCALE GENOMIC DNA]</scope>
    <source>
        <strain evidence="2 3">DSM 17513</strain>
    </source>
</reference>
<gene>
    <name evidence="2" type="ORF">GJV26_06090</name>
</gene>
<comment type="caution">
    <text evidence="2">The sequence shown here is derived from an EMBL/GenBank/DDBJ whole genome shotgun (WGS) entry which is preliminary data.</text>
</comment>
<name>A0A6I3XH93_9BURK</name>
<feature type="transmembrane region" description="Helical" evidence="1">
    <location>
        <begin position="20"/>
        <end position="42"/>
    </location>
</feature>
<keyword evidence="3" id="KW-1185">Reference proteome</keyword>
<organism evidence="2 3">
    <name type="scientific">Pseudoduganella dura</name>
    <dbReference type="NCBI Taxonomy" id="321982"/>
    <lineage>
        <taxon>Bacteria</taxon>
        <taxon>Pseudomonadati</taxon>
        <taxon>Pseudomonadota</taxon>
        <taxon>Betaproteobacteria</taxon>
        <taxon>Burkholderiales</taxon>
        <taxon>Oxalobacteraceae</taxon>
        <taxon>Telluria group</taxon>
        <taxon>Pseudoduganella</taxon>
    </lineage>
</organism>
<keyword evidence="1" id="KW-0472">Membrane</keyword>
<accession>A0A6I3XH93</accession>
<evidence type="ECO:0000256" key="1">
    <source>
        <dbReference type="SAM" id="Phobius"/>
    </source>
</evidence>
<dbReference type="OrthoDB" id="8703192at2"/>
<dbReference type="RefSeq" id="WP_155708042.1">
    <property type="nucleotide sequence ID" value="NZ_BMWU01000005.1"/>
</dbReference>
<dbReference type="EMBL" id="WNWM01000002">
    <property type="protein sequence ID" value="MUI12048.1"/>
    <property type="molecule type" value="Genomic_DNA"/>
</dbReference>
<evidence type="ECO:0008006" key="4">
    <source>
        <dbReference type="Google" id="ProtNLM"/>
    </source>
</evidence>